<evidence type="ECO:0000256" key="1">
    <source>
        <dbReference type="SAM" id="SignalP"/>
    </source>
</evidence>
<organism evidence="2">
    <name type="scientific">Panstrongylus lignarius</name>
    <dbReference type="NCBI Taxonomy" id="156445"/>
    <lineage>
        <taxon>Eukaryota</taxon>
        <taxon>Metazoa</taxon>
        <taxon>Ecdysozoa</taxon>
        <taxon>Arthropoda</taxon>
        <taxon>Hexapoda</taxon>
        <taxon>Insecta</taxon>
        <taxon>Pterygota</taxon>
        <taxon>Neoptera</taxon>
        <taxon>Paraneoptera</taxon>
        <taxon>Hemiptera</taxon>
        <taxon>Heteroptera</taxon>
        <taxon>Panheteroptera</taxon>
        <taxon>Cimicomorpha</taxon>
        <taxon>Reduviidae</taxon>
        <taxon>Triatominae</taxon>
        <taxon>Panstrongylus</taxon>
    </lineage>
</organism>
<dbReference type="EMBL" id="GFTR01002130">
    <property type="protein sequence ID" value="JAW14296.1"/>
    <property type="molecule type" value="Transcribed_RNA"/>
</dbReference>
<dbReference type="PANTHER" id="PTHR37685:SF1">
    <property type="entry name" value="GEO11136P1-RELATED"/>
    <property type="match status" value="1"/>
</dbReference>
<keyword evidence="1" id="KW-0732">Signal</keyword>
<dbReference type="PANTHER" id="PTHR37685">
    <property type="entry name" value="GEO11136P1-RELATED"/>
    <property type="match status" value="1"/>
</dbReference>
<feature type="chain" id="PRO_5012488506" evidence="1">
    <location>
        <begin position="21"/>
        <end position="126"/>
    </location>
</feature>
<accession>A0A224XP82</accession>
<dbReference type="AlphaFoldDB" id="A0A224XP82"/>
<protein>
    <submittedName>
        <fullName evidence="2">Putative salivary secreted protein</fullName>
    </submittedName>
</protein>
<reference evidence="2" key="1">
    <citation type="journal article" date="2018" name="PLoS Negl. Trop. Dis.">
        <title>An insight into the salivary gland and fat body transcriptome of Panstrongylus lignarius (Hemiptera: Heteroptera), the main vector of Chagas disease in Peru.</title>
        <authorList>
            <person name="Nevoa J.C."/>
            <person name="Mendes M.T."/>
            <person name="da Silva M.V."/>
            <person name="Soares S.C."/>
            <person name="Oliveira C.J.F."/>
            <person name="Ribeiro J.M.C."/>
        </authorList>
    </citation>
    <scope>NUCLEOTIDE SEQUENCE</scope>
</reference>
<sequence length="126" mass="13983">MARGIFVTLLLVSCLYVTYAWGPNVKHNLIVVRKGPNDVILFQKTVSKSNWKPWGKVSVDVTYPVKKAPGYRPVITEIDAMDLDGYDKGGYATITKGGVGRNNVTLHFKSQRGHGFKFALTVFGHN</sequence>
<dbReference type="Pfam" id="PF15868">
    <property type="entry name" value="MBF2"/>
    <property type="match status" value="1"/>
</dbReference>
<feature type="signal peptide" evidence="1">
    <location>
        <begin position="1"/>
        <end position="20"/>
    </location>
</feature>
<dbReference type="InterPro" id="IPR031734">
    <property type="entry name" value="MBF2"/>
</dbReference>
<evidence type="ECO:0000313" key="2">
    <source>
        <dbReference type="EMBL" id="JAW14296.1"/>
    </source>
</evidence>
<name>A0A224XP82_9HEMI</name>
<proteinExistence type="predicted"/>